<evidence type="ECO:0000256" key="1">
    <source>
        <dbReference type="ARBA" id="ARBA00022857"/>
    </source>
</evidence>
<dbReference type="GO" id="GO:0005829">
    <property type="term" value="C:cytosol"/>
    <property type="evidence" value="ECO:0007669"/>
    <property type="project" value="TreeGrafter"/>
</dbReference>
<gene>
    <name evidence="7" type="ORF">SAMN05421538_10770</name>
</gene>
<dbReference type="InterPro" id="IPR050223">
    <property type="entry name" value="D-isomer_2-hydroxyacid_DH"/>
</dbReference>
<dbReference type="InterPro" id="IPR006139">
    <property type="entry name" value="D-isomer_2_OHA_DH_cat_dom"/>
</dbReference>
<dbReference type="SUPFAM" id="SSF51735">
    <property type="entry name" value="NAD(P)-binding Rossmann-fold domains"/>
    <property type="match status" value="1"/>
</dbReference>
<keyword evidence="8" id="KW-1185">Reference proteome</keyword>
<dbReference type="InterPro" id="IPR036291">
    <property type="entry name" value="NAD(P)-bd_dom_sf"/>
</dbReference>
<dbReference type="STRING" id="591205.SAMN05421538_10770"/>
<feature type="domain" description="D-isomer specific 2-hydroxyacid dehydrogenase catalytic" evidence="5">
    <location>
        <begin position="12"/>
        <end position="312"/>
    </location>
</feature>
<dbReference type="InterPro" id="IPR006140">
    <property type="entry name" value="D-isomer_DH_NAD-bd"/>
</dbReference>
<dbReference type="EMBL" id="FNAH01000007">
    <property type="protein sequence ID" value="SDE49680.1"/>
    <property type="molecule type" value="Genomic_DNA"/>
</dbReference>
<dbReference type="InterPro" id="IPR029752">
    <property type="entry name" value="D-isomer_DH_CS1"/>
</dbReference>
<evidence type="ECO:0000259" key="6">
    <source>
        <dbReference type="Pfam" id="PF02826"/>
    </source>
</evidence>
<dbReference type="Proteomes" id="UP000199344">
    <property type="component" value="Unassembled WGS sequence"/>
</dbReference>
<dbReference type="SUPFAM" id="SSF52283">
    <property type="entry name" value="Formate/glycerate dehydrogenase catalytic domain-like"/>
    <property type="match status" value="1"/>
</dbReference>
<sequence>MGKPALMAIARLRSTAMAQLEDHFDLRRCWEADDAARFVAEHGADCRAVLATGHSHFTAGMLADMPKLELVSLPTAGFDGLPVAEMAARGIRLTNASPALRDDVADTAIMLILAAQRSLVAADGYVRSGAWARDGMYPLQKTVSGRRLGIVGMGSLGSAVAERASALRMEVSYWNRAAKDVPWRYEPELATLAAKSDVLVATVAGGPDTAGLISRQVIEALGPDGLFINIARGSVVDEEALIEALQSGTLGRAGLDVYENEPEIDARLTALENVTLFPHHASGTEEARAAMSQMAVDNLLAFAQGRALLSEVAI</sequence>
<evidence type="ECO:0000259" key="5">
    <source>
        <dbReference type="Pfam" id="PF00389"/>
    </source>
</evidence>
<comment type="similarity">
    <text evidence="4">Belongs to the D-isomer specific 2-hydroxyacid dehydrogenase family.</text>
</comment>
<evidence type="ECO:0000256" key="2">
    <source>
        <dbReference type="ARBA" id="ARBA00023002"/>
    </source>
</evidence>
<dbReference type="PANTHER" id="PTHR10996">
    <property type="entry name" value="2-HYDROXYACID DEHYDROGENASE-RELATED"/>
    <property type="match status" value="1"/>
</dbReference>
<keyword evidence="2 4" id="KW-0560">Oxidoreductase</keyword>
<dbReference type="GO" id="GO:0030267">
    <property type="term" value="F:glyoxylate reductase (NADPH) activity"/>
    <property type="evidence" value="ECO:0007669"/>
    <property type="project" value="TreeGrafter"/>
</dbReference>
<feature type="domain" description="D-isomer specific 2-hydroxyacid dehydrogenase NAD-binding" evidence="6">
    <location>
        <begin position="109"/>
        <end position="281"/>
    </location>
</feature>
<evidence type="ECO:0000256" key="3">
    <source>
        <dbReference type="ARBA" id="ARBA00023027"/>
    </source>
</evidence>
<evidence type="ECO:0000313" key="7">
    <source>
        <dbReference type="EMBL" id="SDE49680.1"/>
    </source>
</evidence>
<dbReference type="GO" id="GO:0051287">
    <property type="term" value="F:NAD binding"/>
    <property type="evidence" value="ECO:0007669"/>
    <property type="project" value="InterPro"/>
</dbReference>
<protein>
    <submittedName>
        <fullName evidence="7">Lactate dehydrogenase</fullName>
    </submittedName>
</protein>
<name>A0A1G7DF76_9RHOB</name>
<dbReference type="PANTHER" id="PTHR10996:SF178">
    <property type="entry name" value="2-HYDROXYACID DEHYDROGENASE YGL185C-RELATED"/>
    <property type="match status" value="1"/>
</dbReference>
<keyword evidence="1" id="KW-0521">NADP</keyword>
<dbReference type="AlphaFoldDB" id="A0A1G7DF76"/>
<dbReference type="Pfam" id="PF02826">
    <property type="entry name" value="2-Hacid_dh_C"/>
    <property type="match status" value="1"/>
</dbReference>
<dbReference type="Gene3D" id="3.40.50.720">
    <property type="entry name" value="NAD(P)-binding Rossmann-like Domain"/>
    <property type="match status" value="2"/>
</dbReference>
<keyword evidence="3" id="KW-0520">NAD</keyword>
<dbReference type="Pfam" id="PF00389">
    <property type="entry name" value="2-Hacid_dh"/>
    <property type="match status" value="1"/>
</dbReference>
<dbReference type="PROSITE" id="PS00065">
    <property type="entry name" value="D_2_HYDROXYACID_DH_1"/>
    <property type="match status" value="1"/>
</dbReference>
<evidence type="ECO:0000256" key="4">
    <source>
        <dbReference type="RuleBase" id="RU003719"/>
    </source>
</evidence>
<dbReference type="GO" id="GO:0016618">
    <property type="term" value="F:hydroxypyruvate reductase [NAD(P)H] activity"/>
    <property type="evidence" value="ECO:0007669"/>
    <property type="project" value="TreeGrafter"/>
</dbReference>
<dbReference type="FunFam" id="3.40.50.720:FF:000213">
    <property type="entry name" value="Putative 2-hydroxyacid dehydrogenase"/>
    <property type="match status" value="1"/>
</dbReference>
<organism evidence="7 8">
    <name type="scientific">Paracoccus isoporae</name>
    <dbReference type="NCBI Taxonomy" id="591205"/>
    <lineage>
        <taxon>Bacteria</taxon>
        <taxon>Pseudomonadati</taxon>
        <taxon>Pseudomonadota</taxon>
        <taxon>Alphaproteobacteria</taxon>
        <taxon>Rhodobacterales</taxon>
        <taxon>Paracoccaceae</taxon>
        <taxon>Paracoccus</taxon>
    </lineage>
</organism>
<dbReference type="RefSeq" id="WP_245727308.1">
    <property type="nucleotide sequence ID" value="NZ_FNAH01000007.1"/>
</dbReference>
<accession>A0A1G7DF76</accession>
<proteinExistence type="inferred from homology"/>
<reference evidence="7 8" key="1">
    <citation type="submission" date="2016-10" db="EMBL/GenBank/DDBJ databases">
        <authorList>
            <person name="de Groot N.N."/>
        </authorList>
    </citation>
    <scope>NUCLEOTIDE SEQUENCE [LARGE SCALE GENOMIC DNA]</scope>
    <source>
        <strain evidence="7 8">DSM 22220</strain>
    </source>
</reference>
<dbReference type="CDD" id="cd12156">
    <property type="entry name" value="HPPR"/>
    <property type="match status" value="1"/>
</dbReference>
<evidence type="ECO:0000313" key="8">
    <source>
        <dbReference type="Proteomes" id="UP000199344"/>
    </source>
</evidence>